<proteinExistence type="predicted"/>
<evidence type="ECO:0000256" key="2">
    <source>
        <dbReference type="SAM" id="Coils"/>
    </source>
</evidence>
<dbReference type="PROSITE" id="PS50144">
    <property type="entry name" value="MATH"/>
    <property type="match status" value="1"/>
</dbReference>
<dbReference type="Proteomes" id="UP001432322">
    <property type="component" value="Unassembled WGS sequence"/>
</dbReference>
<evidence type="ECO:0000256" key="1">
    <source>
        <dbReference type="ARBA" id="ARBA00023054"/>
    </source>
</evidence>
<comment type="caution">
    <text evidence="4">The sequence shown here is derived from an EMBL/GenBank/DDBJ whole genome shotgun (WGS) entry which is preliminary data.</text>
</comment>
<sequence>RYKMDESCDLTQKIQQLEAQLETNRNEVDRYKSELESAASTFRTVIAMKNSQMHNLERELKSTDSRFRMEMEQKDNKICLLEKQAYSDKAEYDRCKRESELKSLSIAAKDDRITELGRMLGNVQLQGREVLSTAPEIPKTTITVGFAHIGVLEHHGHTYTSRFTPIGGINWFVQIRKSGAHLGVYLSADNPTTCMHSCLVFCRFHLISHRSNRPLHSMGGENSVRFNAKNYSFGIDNFIPMEELLNRLNGYIKDDSIMVAVDIKAFPVSKQ</sequence>
<dbReference type="CDD" id="cd00121">
    <property type="entry name" value="MATH"/>
    <property type="match status" value="1"/>
</dbReference>
<dbReference type="Gene3D" id="2.60.210.10">
    <property type="entry name" value="Apoptosis, Tumor Necrosis Factor Receptor Associated Protein 2, Chain A"/>
    <property type="match status" value="1"/>
</dbReference>
<evidence type="ECO:0000313" key="4">
    <source>
        <dbReference type="EMBL" id="GMT29006.1"/>
    </source>
</evidence>
<feature type="non-terminal residue" evidence="4">
    <location>
        <position position="1"/>
    </location>
</feature>
<evidence type="ECO:0000259" key="3">
    <source>
        <dbReference type="PROSITE" id="PS50144"/>
    </source>
</evidence>
<feature type="domain" description="MATH" evidence="3">
    <location>
        <begin position="139"/>
        <end position="263"/>
    </location>
</feature>
<dbReference type="Pfam" id="PF22486">
    <property type="entry name" value="MATH_2"/>
    <property type="match status" value="1"/>
</dbReference>
<dbReference type="SUPFAM" id="SSF49599">
    <property type="entry name" value="TRAF domain-like"/>
    <property type="match status" value="1"/>
</dbReference>
<keyword evidence="1 2" id="KW-0175">Coiled coil</keyword>
<protein>
    <recommendedName>
        <fullName evidence="3">MATH domain-containing protein</fullName>
    </recommendedName>
</protein>
<gene>
    <name evidence="4" type="ORF">PFISCL1PPCAC_20303</name>
</gene>
<dbReference type="InterPro" id="IPR050804">
    <property type="entry name" value="MCC"/>
</dbReference>
<dbReference type="PANTHER" id="PTHR46236:SF35">
    <property type="entry name" value="MATH DOMAIN-CONTAINING PROTEIN"/>
    <property type="match status" value="1"/>
</dbReference>
<evidence type="ECO:0000313" key="5">
    <source>
        <dbReference type="Proteomes" id="UP001432322"/>
    </source>
</evidence>
<dbReference type="EMBL" id="BTSY01000005">
    <property type="protein sequence ID" value="GMT29006.1"/>
    <property type="molecule type" value="Genomic_DNA"/>
</dbReference>
<dbReference type="InterPro" id="IPR002083">
    <property type="entry name" value="MATH/TRAF_dom"/>
</dbReference>
<organism evidence="4 5">
    <name type="scientific">Pristionchus fissidentatus</name>
    <dbReference type="NCBI Taxonomy" id="1538716"/>
    <lineage>
        <taxon>Eukaryota</taxon>
        <taxon>Metazoa</taxon>
        <taxon>Ecdysozoa</taxon>
        <taxon>Nematoda</taxon>
        <taxon>Chromadorea</taxon>
        <taxon>Rhabditida</taxon>
        <taxon>Rhabditina</taxon>
        <taxon>Diplogasteromorpha</taxon>
        <taxon>Diplogasteroidea</taxon>
        <taxon>Neodiplogasteridae</taxon>
        <taxon>Pristionchus</taxon>
    </lineage>
</organism>
<name>A0AAV5WAS8_9BILA</name>
<accession>A0AAV5WAS8</accession>
<feature type="coiled-coil region" evidence="2">
    <location>
        <begin position="14"/>
        <end position="66"/>
    </location>
</feature>
<dbReference type="PANTHER" id="PTHR46236">
    <property type="entry name" value="TRAF-LIKE SUPERFAMILY PROTEIN"/>
    <property type="match status" value="1"/>
</dbReference>
<keyword evidence="5" id="KW-1185">Reference proteome</keyword>
<reference evidence="4" key="1">
    <citation type="submission" date="2023-10" db="EMBL/GenBank/DDBJ databases">
        <title>Genome assembly of Pristionchus species.</title>
        <authorList>
            <person name="Yoshida K."/>
            <person name="Sommer R.J."/>
        </authorList>
    </citation>
    <scope>NUCLEOTIDE SEQUENCE</scope>
    <source>
        <strain evidence="4">RS5133</strain>
    </source>
</reference>
<dbReference type="InterPro" id="IPR008974">
    <property type="entry name" value="TRAF-like"/>
</dbReference>
<dbReference type="AlphaFoldDB" id="A0AAV5WAS8"/>